<protein>
    <submittedName>
        <fullName evidence="1">Uncharacterized protein</fullName>
    </submittedName>
</protein>
<evidence type="ECO:0000313" key="1">
    <source>
        <dbReference type="EMBL" id="MCB8878480.1"/>
    </source>
</evidence>
<dbReference type="AlphaFoldDB" id="A0A963YYB6"/>
<dbReference type="Proteomes" id="UP000708298">
    <property type="component" value="Unassembled WGS sequence"/>
</dbReference>
<organism evidence="1 2">
    <name type="scientific">Acidisoma silvae</name>
    <dbReference type="NCBI Taxonomy" id="2802396"/>
    <lineage>
        <taxon>Bacteria</taxon>
        <taxon>Pseudomonadati</taxon>
        <taxon>Pseudomonadota</taxon>
        <taxon>Alphaproteobacteria</taxon>
        <taxon>Acetobacterales</taxon>
        <taxon>Acidocellaceae</taxon>
        <taxon>Acidisoma</taxon>
    </lineage>
</organism>
<proteinExistence type="predicted"/>
<reference evidence="1" key="1">
    <citation type="journal article" date="2021" name="Microorganisms">
        <title>Acidisoma silvae sp. nov. and Acidisomacellulosilytica sp. nov., Two Acidophilic Bacteria Isolated from Decaying Wood, Hydrolyzing Cellulose and Producing Poly-3-hydroxybutyrate.</title>
        <authorList>
            <person name="Mieszkin S."/>
            <person name="Pouder E."/>
            <person name="Uroz S."/>
            <person name="Simon-Colin C."/>
            <person name="Alain K."/>
        </authorList>
    </citation>
    <scope>NUCLEOTIDE SEQUENCE</scope>
    <source>
        <strain evidence="1">HW T2.11</strain>
    </source>
</reference>
<comment type="caution">
    <text evidence="1">The sequence shown here is derived from an EMBL/GenBank/DDBJ whole genome shotgun (WGS) entry which is preliminary data.</text>
</comment>
<sequence>MDCAVYDGWHGVRPSIEMVSIDFTEARAARNARIAASVPADDLFAWAA</sequence>
<dbReference type="RefSeq" id="WP_227324125.1">
    <property type="nucleotide sequence ID" value="NZ_JAESVB010000039.1"/>
</dbReference>
<gene>
    <name evidence="1" type="ORF">ASILVAE211_25110</name>
</gene>
<name>A0A963YYB6_9PROT</name>
<keyword evidence="2" id="KW-1185">Reference proteome</keyword>
<reference evidence="1" key="2">
    <citation type="submission" date="2021-01" db="EMBL/GenBank/DDBJ databases">
        <authorList>
            <person name="Mieszkin S."/>
            <person name="Pouder E."/>
            <person name="Alain K."/>
        </authorList>
    </citation>
    <scope>NUCLEOTIDE SEQUENCE</scope>
    <source>
        <strain evidence="1">HW T2.11</strain>
    </source>
</reference>
<accession>A0A963YYB6</accession>
<dbReference type="EMBL" id="JAESVB010000039">
    <property type="protein sequence ID" value="MCB8878480.1"/>
    <property type="molecule type" value="Genomic_DNA"/>
</dbReference>
<evidence type="ECO:0000313" key="2">
    <source>
        <dbReference type="Proteomes" id="UP000708298"/>
    </source>
</evidence>